<sequence>MEVIKLLEYLQELLDTSSKIPMTNKVVVKYDEFNEVIEQIINYLPDEFKKAQWICEEKERILKEATEHAELIQKESIDIIRKKINNHDYVKEAHIKAEEIVSAAQRNAKTIKYTARDYANEIMTGIQNEITEKEKIMLNNIKKECENFIIAIEKDVAETNAVLKKNIEELRKIK</sequence>
<keyword evidence="2" id="KW-1185">Reference proteome</keyword>
<organism evidence="1 2">
    <name type="scientific">Clostridium tepidiprofundi DSM 19306</name>
    <dbReference type="NCBI Taxonomy" id="1121338"/>
    <lineage>
        <taxon>Bacteria</taxon>
        <taxon>Bacillati</taxon>
        <taxon>Bacillota</taxon>
        <taxon>Clostridia</taxon>
        <taxon>Eubacteriales</taxon>
        <taxon>Clostridiaceae</taxon>
        <taxon>Clostridium</taxon>
    </lineage>
</organism>
<name>A0A151B7H8_9CLOT</name>
<gene>
    <name evidence="1" type="ORF">CLTEP_02940</name>
</gene>
<evidence type="ECO:0000313" key="1">
    <source>
        <dbReference type="EMBL" id="KYH35901.1"/>
    </source>
</evidence>
<reference evidence="1 2" key="1">
    <citation type="submission" date="2016-02" db="EMBL/GenBank/DDBJ databases">
        <title>Genome sequence of Clostridium tepidiprofundi DSM 19306.</title>
        <authorList>
            <person name="Poehlein A."/>
            <person name="Daniel R."/>
        </authorList>
    </citation>
    <scope>NUCLEOTIDE SEQUENCE [LARGE SCALE GENOMIC DNA]</scope>
    <source>
        <strain evidence="1 2">DSM 19306</strain>
    </source>
</reference>
<dbReference type="RefSeq" id="WP_066821424.1">
    <property type="nucleotide sequence ID" value="NZ_LTBA01000001.1"/>
</dbReference>
<dbReference type="STRING" id="1121338.CLTEP_02940"/>
<evidence type="ECO:0000313" key="2">
    <source>
        <dbReference type="Proteomes" id="UP000075531"/>
    </source>
</evidence>
<protein>
    <recommendedName>
        <fullName evidence="3">ATPase</fullName>
    </recommendedName>
</protein>
<dbReference type="Proteomes" id="UP000075531">
    <property type="component" value="Unassembled WGS sequence"/>
</dbReference>
<dbReference type="EMBL" id="LTBA01000001">
    <property type="protein sequence ID" value="KYH35901.1"/>
    <property type="molecule type" value="Genomic_DNA"/>
</dbReference>
<dbReference type="PATRIC" id="fig|1121338.3.peg.298"/>
<evidence type="ECO:0008006" key="3">
    <source>
        <dbReference type="Google" id="ProtNLM"/>
    </source>
</evidence>
<dbReference type="OrthoDB" id="1690557at2"/>
<proteinExistence type="predicted"/>
<accession>A0A151B7H8</accession>
<dbReference type="AlphaFoldDB" id="A0A151B7H8"/>
<comment type="caution">
    <text evidence="1">The sequence shown here is derived from an EMBL/GenBank/DDBJ whole genome shotgun (WGS) entry which is preliminary data.</text>
</comment>